<organism evidence="2 3">
    <name type="scientific">Pseudocercospora eumusae</name>
    <dbReference type="NCBI Taxonomy" id="321146"/>
    <lineage>
        <taxon>Eukaryota</taxon>
        <taxon>Fungi</taxon>
        <taxon>Dikarya</taxon>
        <taxon>Ascomycota</taxon>
        <taxon>Pezizomycotina</taxon>
        <taxon>Dothideomycetes</taxon>
        <taxon>Dothideomycetidae</taxon>
        <taxon>Mycosphaerellales</taxon>
        <taxon>Mycosphaerellaceae</taxon>
        <taxon>Pseudocercospora</taxon>
    </lineage>
</organism>
<feature type="transmembrane region" description="Helical" evidence="1">
    <location>
        <begin position="77"/>
        <end position="98"/>
    </location>
</feature>
<reference evidence="2 3" key="1">
    <citation type="submission" date="2015-07" db="EMBL/GenBank/DDBJ databases">
        <title>Comparative genomics of the Sigatoka disease complex on banana suggests a link between parallel evolutionary changes in Pseudocercospora fijiensis and Pseudocercospora eumusae and increased virulence on the banana host.</title>
        <authorList>
            <person name="Chang T.-C."/>
            <person name="Salvucci A."/>
            <person name="Crous P.W."/>
            <person name="Stergiopoulos I."/>
        </authorList>
    </citation>
    <scope>NUCLEOTIDE SEQUENCE [LARGE SCALE GENOMIC DNA]</scope>
    <source>
        <strain evidence="2 3">CBS 114824</strain>
    </source>
</reference>
<evidence type="ECO:0000256" key="1">
    <source>
        <dbReference type="SAM" id="Phobius"/>
    </source>
</evidence>
<keyword evidence="1" id="KW-0472">Membrane</keyword>
<proteinExistence type="predicted"/>
<name>A0A139H3C0_9PEZI</name>
<keyword evidence="1" id="KW-1133">Transmembrane helix</keyword>
<keyword evidence="3" id="KW-1185">Reference proteome</keyword>
<keyword evidence="1" id="KW-0812">Transmembrane</keyword>
<accession>A0A139H3C0</accession>
<gene>
    <name evidence="2" type="ORF">AC578_4217</name>
</gene>
<dbReference type="Proteomes" id="UP000070133">
    <property type="component" value="Unassembled WGS sequence"/>
</dbReference>
<comment type="caution">
    <text evidence="2">The sequence shown here is derived from an EMBL/GenBank/DDBJ whole genome shotgun (WGS) entry which is preliminary data.</text>
</comment>
<protein>
    <submittedName>
        <fullName evidence="2">Uncharacterized protein</fullName>
    </submittedName>
</protein>
<sequence>MPIHLPKLYAASHLPPHNLDKYNLEPEEESSMRQVIETSIRHADQDRQRERQRRQSRDIRRRFQAFIACMQTPYVRCAMAVIAIIIALVFPFLFWLLYKCSIICDYKVVAIASYTVAFFTGASDYCLGVRNLQVEISHSSQTPAPVQLTVYTSQSDLMLDKHFSTTLASQALFLRLRQLSSGLVGADDIVQSSATIHSLCTQSLRQVSFAYPKLKEYLSSYSARTRHLHSAMSAISSGPGIIPRRFIPHWLRPYTQLGRTELNVVEFYSDFIADTQARQVDAQTIVNMTKASLAAMDKLNDLLSSSGQTFSEICIPYLRQVEQRVTIVYQLIQYVKLYIPWLGSPDDAFTDSPIEQCVLHGEGASAGQAYADLIVELKSNLTTIQADAGRYKAFYENTLHHLKKINASAKGDEDGAKDENARRHASTRKMHELHKLLVDLHNEHKRTHGVDGEK</sequence>
<dbReference type="EMBL" id="LFZN01000159">
    <property type="protein sequence ID" value="KXS96934.1"/>
    <property type="molecule type" value="Genomic_DNA"/>
</dbReference>
<evidence type="ECO:0000313" key="2">
    <source>
        <dbReference type="EMBL" id="KXS96934.1"/>
    </source>
</evidence>
<dbReference type="AlphaFoldDB" id="A0A139H3C0"/>
<evidence type="ECO:0000313" key="3">
    <source>
        <dbReference type="Proteomes" id="UP000070133"/>
    </source>
</evidence>